<feature type="compositionally biased region" description="Basic and acidic residues" evidence="2">
    <location>
        <begin position="110"/>
        <end position="121"/>
    </location>
</feature>
<dbReference type="Gene3D" id="1.10.8.10">
    <property type="entry name" value="DNA helicase RuvA subunit, C-terminal domain"/>
    <property type="match status" value="1"/>
</dbReference>
<dbReference type="FunFam" id="1.10.8.10:FF:000064">
    <property type="entry name" value="Similar to CUE domain-containing protein"/>
    <property type="match status" value="1"/>
</dbReference>
<feature type="domain" description="CUE" evidence="3">
    <location>
        <begin position="132"/>
        <end position="175"/>
    </location>
</feature>
<dbReference type="InterPro" id="IPR009060">
    <property type="entry name" value="UBA-like_sf"/>
</dbReference>
<reference evidence="4" key="1">
    <citation type="submission" date="2022-07" db="EMBL/GenBank/DDBJ databases">
        <title>Fungi with potential for degradation of polypropylene.</title>
        <authorList>
            <person name="Gostincar C."/>
        </authorList>
    </citation>
    <scope>NUCLEOTIDE SEQUENCE</scope>
    <source>
        <strain evidence="4">EXF-13287</strain>
    </source>
</reference>
<dbReference type="Pfam" id="PF02845">
    <property type="entry name" value="CUE"/>
    <property type="match status" value="1"/>
</dbReference>
<gene>
    <name evidence="4" type="ORF">NKR19_g4867</name>
</gene>
<dbReference type="AlphaFoldDB" id="A0AA38RVR1"/>
<dbReference type="EMBL" id="JANBVN010000063">
    <property type="protein sequence ID" value="KAJ9151530.1"/>
    <property type="molecule type" value="Genomic_DNA"/>
</dbReference>
<sequence>MLVEEDAELEVMPSGRISCSSLVACSTVLLPGQPGLGEDRVGYDDNKSSQLQQKKEITERLREVEKLRAEEAELTPELNRTLIELENECNQAARESAGAFIPKSRVPRRLDGRVARREGGSRRAPGSARRREQQQNEQILKEALPSIGASVILAVLRVSRGQVDLAFNALLEMTDPDVVRAGGRRTFRPGSCHPELEAA</sequence>
<evidence type="ECO:0000313" key="4">
    <source>
        <dbReference type="EMBL" id="KAJ9151530.1"/>
    </source>
</evidence>
<keyword evidence="5" id="KW-1185">Reference proteome</keyword>
<evidence type="ECO:0000313" key="5">
    <source>
        <dbReference type="Proteomes" id="UP001174691"/>
    </source>
</evidence>
<dbReference type="SMART" id="SM00546">
    <property type="entry name" value="CUE"/>
    <property type="match status" value="1"/>
</dbReference>
<feature type="region of interest" description="Disordered" evidence="2">
    <location>
        <begin position="110"/>
        <end position="136"/>
    </location>
</feature>
<evidence type="ECO:0000256" key="1">
    <source>
        <dbReference type="SAM" id="Coils"/>
    </source>
</evidence>
<feature type="coiled-coil region" evidence="1">
    <location>
        <begin position="47"/>
        <end position="95"/>
    </location>
</feature>
<dbReference type="GO" id="GO:0043130">
    <property type="term" value="F:ubiquitin binding"/>
    <property type="evidence" value="ECO:0007669"/>
    <property type="project" value="InterPro"/>
</dbReference>
<name>A0AA38RVR1_9PEZI</name>
<dbReference type="SUPFAM" id="SSF46934">
    <property type="entry name" value="UBA-like"/>
    <property type="match status" value="1"/>
</dbReference>
<dbReference type="Proteomes" id="UP001174691">
    <property type="component" value="Unassembled WGS sequence"/>
</dbReference>
<keyword evidence="1" id="KW-0175">Coiled coil</keyword>
<dbReference type="InterPro" id="IPR003892">
    <property type="entry name" value="CUE"/>
</dbReference>
<evidence type="ECO:0000256" key="2">
    <source>
        <dbReference type="SAM" id="MobiDB-lite"/>
    </source>
</evidence>
<accession>A0AA38RVR1</accession>
<comment type="caution">
    <text evidence="4">The sequence shown here is derived from an EMBL/GenBank/DDBJ whole genome shotgun (WGS) entry which is preliminary data.</text>
</comment>
<evidence type="ECO:0000259" key="3">
    <source>
        <dbReference type="PROSITE" id="PS51140"/>
    </source>
</evidence>
<protein>
    <recommendedName>
        <fullName evidence="3">CUE domain-containing protein</fullName>
    </recommendedName>
</protein>
<dbReference type="PROSITE" id="PS51140">
    <property type="entry name" value="CUE"/>
    <property type="match status" value="1"/>
</dbReference>
<proteinExistence type="predicted"/>
<organism evidence="4 5">
    <name type="scientific">Coniochaeta hoffmannii</name>
    <dbReference type="NCBI Taxonomy" id="91930"/>
    <lineage>
        <taxon>Eukaryota</taxon>
        <taxon>Fungi</taxon>
        <taxon>Dikarya</taxon>
        <taxon>Ascomycota</taxon>
        <taxon>Pezizomycotina</taxon>
        <taxon>Sordariomycetes</taxon>
        <taxon>Sordariomycetidae</taxon>
        <taxon>Coniochaetales</taxon>
        <taxon>Coniochaetaceae</taxon>
        <taxon>Coniochaeta</taxon>
    </lineage>
</organism>